<accession>E4UPU9</accession>
<keyword evidence="16" id="KW-1185">Reference proteome</keyword>
<protein>
    <recommendedName>
        <fullName evidence="5">DNA damage-inducible protein 1</fullName>
    </recommendedName>
</protein>
<dbReference type="MEROPS" id="A28.A06"/>
<evidence type="ECO:0000256" key="8">
    <source>
        <dbReference type="ARBA" id="ARBA00022670"/>
    </source>
</evidence>
<dbReference type="InterPro" id="IPR033882">
    <property type="entry name" value="DDI1_N"/>
</dbReference>
<keyword evidence="9" id="KW-0064">Aspartyl protease</keyword>
<feature type="domain" description="UBA" evidence="13">
    <location>
        <begin position="459"/>
        <end position="501"/>
    </location>
</feature>
<evidence type="ECO:0000256" key="7">
    <source>
        <dbReference type="ARBA" id="ARBA00022490"/>
    </source>
</evidence>
<evidence type="ECO:0000259" key="13">
    <source>
        <dbReference type="PROSITE" id="PS50030"/>
    </source>
</evidence>
<gene>
    <name evidence="15" type="ORF">MGYG_02928</name>
</gene>
<dbReference type="InterPro" id="IPR057273">
    <property type="entry name" value="Ddi1/2_HDD"/>
</dbReference>
<feature type="compositionally biased region" description="Low complexity" evidence="12">
    <location>
        <begin position="84"/>
        <end position="93"/>
    </location>
</feature>
<dbReference type="InterPro" id="IPR021109">
    <property type="entry name" value="Peptidase_aspartic_dom_sf"/>
</dbReference>
<evidence type="ECO:0000256" key="5">
    <source>
        <dbReference type="ARBA" id="ARBA00021491"/>
    </source>
</evidence>
<dbReference type="CDD" id="cd01796">
    <property type="entry name" value="Ubl_Ddi1_like"/>
    <property type="match status" value="1"/>
</dbReference>
<dbReference type="Pfam" id="PF00240">
    <property type="entry name" value="ubiquitin"/>
    <property type="match status" value="1"/>
</dbReference>
<evidence type="ECO:0000313" key="16">
    <source>
        <dbReference type="Proteomes" id="UP000002669"/>
    </source>
</evidence>
<dbReference type="HOGENOM" id="CLU_020435_2_0_1"/>
<dbReference type="VEuPathDB" id="FungiDB:MGYG_02928"/>
<dbReference type="GeneID" id="10030712"/>
<dbReference type="EMBL" id="DS989823">
    <property type="protein sequence ID" value="EFQ99921.1"/>
    <property type="molecule type" value="Genomic_DNA"/>
</dbReference>
<dbReference type="RefSeq" id="XP_003175404.1">
    <property type="nucleotide sequence ID" value="XM_003175356.1"/>
</dbReference>
<dbReference type="InParanoid" id="E4UPU9"/>
<evidence type="ECO:0000256" key="3">
    <source>
        <dbReference type="ARBA" id="ARBA00009136"/>
    </source>
</evidence>
<dbReference type="OMA" id="GHRLNAF"/>
<evidence type="ECO:0000256" key="12">
    <source>
        <dbReference type="SAM" id="MobiDB-lite"/>
    </source>
</evidence>
<feature type="domain" description="Ubiquitin-like" evidence="14">
    <location>
        <begin position="1"/>
        <end position="53"/>
    </location>
</feature>
<dbReference type="PROSITE" id="PS50053">
    <property type="entry name" value="UBIQUITIN_2"/>
    <property type="match status" value="1"/>
</dbReference>
<feature type="compositionally biased region" description="Low complexity" evidence="12">
    <location>
        <begin position="384"/>
        <end position="399"/>
    </location>
</feature>
<evidence type="ECO:0000259" key="14">
    <source>
        <dbReference type="PROSITE" id="PS50053"/>
    </source>
</evidence>
<keyword evidence="8" id="KW-0645">Protease</keyword>
<dbReference type="AlphaFoldDB" id="E4UPU9"/>
<organism evidence="16">
    <name type="scientific">Arthroderma gypseum (strain ATCC MYA-4604 / CBS 118893)</name>
    <name type="common">Microsporum gypseum</name>
    <dbReference type="NCBI Taxonomy" id="535722"/>
    <lineage>
        <taxon>Eukaryota</taxon>
        <taxon>Fungi</taxon>
        <taxon>Dikarya</taxon>
        <taxon>Ascomycota</taxon>
        <taxon>Pezizomycotina</taxon>
        <taxon>Eurotiomycetes</taxon>
        <taxon>Eurotiomycetidae</taxon>
        <taxon>Onygenales</taxon>
        <taxon>Arthrodermataceae</taxon>
        <taxon>Nannizzia</taxon>
    </lineage>
</organism>
<dbReference type="FunCoup" id="E4UPU9">
    <property type="interactions" value="281"/>
</dbReference>
<sequence>MTLADLKAVIQSEVQIPPESQFLFYNSIQLRDDSKPLGQLGISEGDMLAMRIRVSIPGSGPGQGNPSPSSAGAAAGPAGGDAGSAGAASQQGDSSREQPRLPDPETIRLHMLGDPRVLAAVRQQNPTLAGAVNDSRRFREIMLSDRRAEAQAEAAKQARIAMLNSDPFNLDAQREIEEIIRQNAVTENLHAAMEHTPEAFGRVTMLYIPVEVNGHKVKAFVDSGAQVTIMSPACASACNIMRLIDRRYGGIAKGVGTADILGRVHCAEIRIGDMYLPCSFTVMDGKHIDLLLGLDMLKRHQACIDLKEGVLKIRDETVPFLHEADIPKHQDELENEPLVRGSDGAIIGGRTGAVQRPAAAGGMSPFQRPALPTSLQRPLPTGPTPGSAAAPGTAPPLTTTVRTTATGGIASVRAGASASSPPLTTTVRFPATGGNVSVRIPATPAVSGPSELSSNIPQQRASRWPAESIAKITDLGFTRDEAIQALDAANGNLDGAIGYLI</sequence>
<dbReference type="OrthoDB" id="1047367at2759"/>
<dbReference type="Pfam" id="PF00627">
    <property type="entry name" value="UBA"/>
    <property type="match status" value="1"/>
</dbReference>
<dbReference type="eggNOG" id="KOG0012">
    <property type="taxonomic scope" value="Eukaryota"/>
</dbReference>
<evidence type="ECO:0000256" key="4">
    <source>
        <dbReference type="ARBA" id="ARBA00011128"/>
    </source>
</evidence>
<comment type="similarity">
    <text evidence="3">Belongs to the DDI1 family.</text>
</comment>
<dbReference type="GO" id="GO:0004190">
    <property type="term" value="F:aspartic-type endopeptidase activity"/>
    <property type="evidence" value="ECO:0007669"/>
    <property type="project" value="UniProtKB-KW"/>
</dbReference>
<evidence type="ECO:0000256" key="2">
    <source>
        <dbReference type="ARBA" id="ARBA00004496"/>
    </source>
</evidence>
<dbReference type="Gene3D" id="2.40.70.10">
    <property type="entry name" value="Acid Proteases"/>
    <property type="match status" value="1"/>
</dbReference>
<dbReference type="STRING" id="535722.E4UPU9"/>
<dbReference type="PANTHER" id="PTHR15397:SF3">
    <property type="entry name" value="DNA DAMAGE INDUCIBLE 1 HOMOLOG 2"/>
    <property type="match status" value="1"/>
</dbReference>
<dbReference type="PROSITE" id="PS50030">
    <property type="entry name" value="UBA"/>
    <property type="match status" value="1"/>
</dbReference>
<evidence type="ECO:0000256" key="11">
    <source>
        <dbReference type="ARBA" id="ARBA00022927"/>
    </source>
</evidence>
<reference evidence="16" key="1">
    <citation type="journal article" date="2012" name="MBio">
        <title>Comparative genome analysis of Trichophyton rubrum and related dermatophytes reveals candidate genes involved in infection.</title>
        <authorList>
            <person name="Martinez D.A."/>
            <person name="Oliver B.G."/>
            <person name="Graeser Y."/>
            <person name="Goldberg J.M."/>
            <person name="Li W."/>
            <person name="Martinez-Rossi N.M."/>
            <person name="Monod M."/>
            <person name="Shelest E."/>
            <person name="Barton R.C."/>
            <person name="Birch E."/>
            <person name="Brakhage A.A."/>
            <person name="Chen Z."/>
            <person name="Gurr S.J."/>
            <person name="Heiman D."/>
            <person name="Heitman J."/>
            <person name="Kosti I."/>
            <person name="Rossi A."/>
            <person name="Saif S."/>
            <person name="Samalova M."/>
            <person name="Saunders C.W."/>
            <person name="Shea T."/>
            <person name="Summerbell R.C."/>
            <person name="Xu J."/>
            <person name="Young S."/>
            <person name="Zeng Q."/>
            <person name="Birren B.W."/>
            <person name="Cuomo C.A."/>
            <person name="White T.C."/>
        </authorList>
    </citation>
    <scope>NUCLEOTIDE SEQUENCE [LARGE SCALE GENOMIC DNA]</scope>
    <source>
        <strain evidence="16">ATCC MYA-4604 / CBS 118893</strain>
    </source>
</reference>
<dbReference type="InterPro" id="IPR009060">
    <property type="entry name" value="UBA-like_sf"/>
</dbReference>
<dbReference type="InterPro" id="IPR019103">
    <property type="entry name" value="Peptidase_aspartic_DDI1-type"/>
</dbReference>
<evidence type="ECO:0000256" key="1">
    <source>
        <dbReference type="ARBA" id="ARBA00003231"/>
    </source>
</evidence>
<dbReference type="InterPro" id="IPR015940">
    <property type="entry name" value="UBA"/>
</dbReference>
<dbReference type="Gene3D" id="1.10.8.10">
    <property type="entry name" value="DNA helicase RuvA subunit, C-terminal domain"/>
    <property type="match status" value="1"/>
</dbReference>
<comment type="subunit">
    <text evidence="4">Binds ubiquitin and polyubiquitinated proteins.</text>
</comment>
<feature type="region of interest" description="Disordered" evidence="12">
    <location>
        <begin position="55"/>
        <end position="102"/>
    </location>
</feature>
<proteinExistence type="inferred from homology"/>
<feature type="region of interest" description="Disordered" evidence="12">
    <location>
        <begin position="354"/>
        <end position="399"/>
    </location>
</feature>
<dbReference type="Pfam" id="PF24669">
    <property type="entry name" value="Ddi2_HDD"/>
    <property type="match status" value="1"/>
</dbReference>
<dbReference type="GO" id="GO:0005737">
    <property type="term" value="C:cytoplasm"/>
    <property type="evidence" value="ECO:0007669"/>
    <property type="project" value="UniProtKB-SubCell"/>
</dbReference>
<dbReference type="SUPFAM" id="SSF54236">
    <property type="entry name" value="Ubiquitin-like"/>
    <property type="match status" value="1"/>
</dbReference>
<dbReference type="Pfam" id="PF09668">
    <property type="entry name" value="Asp_protease"/>
    <property type="match status" value="1"/>
</dbReference>
<evidence type="ECO:0000256" key="6">
    <source>
        <dbReference type="ARBA" id="ARBA00022448"/>
    </source>
</evidence>
<keyword evidence="10" id="KW-0378">Hydrolase</keyword>
<name>E4UPU9_ARTGP</name>
<evidence type="ECO:0000313" key="15">
    <source>
        <dbReference type="EMBL" id="EFQ99921.1"/>
    </source>
</evidence>
<dbReference type="PANTHER" id="PTHR15397">
    <property type="entry name" value="SODIUM-GLUCOSE COTRANSPORTER REGULATORY PROTEIN -RELATED"/>
    <property type="match status" value="1"/>
</dbReference>
<comment type="subcellular location">
    <subcellularLocation>
        <location evidence="2">Cytoplasm</location>
    </subcellularLocation>
</comment>
<dbReference type="InterPro" id="IPR000626">
    <property type="entry name" value="Ubiquitin-like_dom"/>
</dbReference>
<dbReference type="Proteomes" id="UP000002669">
    <property type="component" value="Unassembled WGS sequence"/>
</dbReference>
<dbReference type="Gene3D" id="3.10.20.90">
    <property type="entry name" value="Phosphatidylinositol 3-kinase Catalytic Subunit, Chain A, domain 1"/>
    <property type="match status" value="1"/>
</dbReference>
<evidence type="ECO:0000256" key="9">
    <source>
        <dbReference type="ARBA" id="ARBA00022750"/>
    </source>
</evidence>
<dbReference type="InterPro" id="IPR029071">
    <property type="entry name" value="Ubiquitin-like_domsf"/>
</dbReference>
<dbReference type="CDD" id="cd05479">
    <property type="entry name" value="RP_DDI"/>
    <property type="match status" value="1"/>
</dbReference>
<evidence type="ECO:0000256" key="10">
    <source>
        <dbReference type="ARBA" id="ARBA00022801"/>
    </source>
</evidence>
<comment type="function">
    <text evidence="1">Probable aspartic protease. May be involved in the regulation of exocytosis. Acts as a linker between the 19S proteasome and polyubiquitinated proteins via UBA domain interactions with ubiquitin for their subsequent degradation. Required for S-phase checkpoint control.</text>
</comment>
<keyword evidence="6" id="KW-0813">Transport</keyword>
<feature type="compositionally biased region" description="Low complexity" evidence="12">
    <location>
        <begin position="64"/>
        <end position="76"/>
    </location>
</feature>
<keyword evidence="11" id="KW-0653">Protein transport</keyword>
<dbReference type="SUPFAM" id="SSF50630">
    <property type="entry name" value="Acid proteases"/>
    <property type="match status" value="1"/>
</dbReference>
<dbReference type="SUPFAM" id="SSF46934">
    <property type="entry name" value="UBA-like"/>
    <property type="match status" value="1"/>
</dbReference>
<dbReference type="GO" id="GO:0006508">
    <property type="term" value="P:proteolysis"/>
    <property type="evidence" value="ECO:0007669"/>
    <property type="project" value="UniProtKB-KW"/>
</dbReference>
<dbReference type="SMART" id="SM00165">
    <property type="entry name" value="UBA"/>
    <property type="match status" value="1"/>
</dbReference>
<keyword evidence="7" id="KW-0963">Cytoplasm</keyword>
<dbReference type="GO" id="GO:0015031">
    <property type="term" value="P:protein transport"/>
    <property type="evidence" value="ECO:0007669"/>
    <property type="project" value="UniProtKB-KW"/>
</dbReference>